<feature type="domain" description="ASCH" evidence="1">
    <location>
        <begin position="5"/>
        <end position="99"/>
    </location>
</feature>
<dbReference type="Pfam" id="PF04266">
    <property type="entry name" value="ASCH"/>
    <property type="match status" value="1"/>
</dbReference>
<evidence type="ECO:0000313" key="3">
    <source>
        <dbReference type="Proteomes" id="UP000290273"/>
    </source>
</evidence>
<dbReference type="InterPro" id="IPR015947">
    <property type="entry name" value="PUA-like_sf"/>
</dbReference>
<dbReference type="EMBL" id="QMAU01000045">
    <property type="protein sequence ID" value="RXI53375.1"/>
    <property type="molecule type" value="Genomic_DNA"/>
</dbReference>
<organism evidence="2 3">
    <name type="scientific">Clostridium tetani</name>
    <dbReference type="NCBI Taxonomy" id="1513"/>
    <lineage>
        <taxon>Bacteria</taxon>
        <taxon>Bacillati</taxon>
        <taxon>Bacillota</taxon>
        <taxon>Clostridia</taxon>
        <taxon>Eubacteriales</taxon>
        <taxon>Clostridiaceae</taxon>
        <taxon>Clostridium</taxon>
    </lineage>
</organism>
<dbReference type="Gene3D" id="2.30.130.30">
    <property type="entry name" value="Hypothetical protein"/>
    <property type="match status" value="1"/>
</dbReference>
<dbReference type="Proteomes" id="UP000290273">
    <property type="component" value="Unassembled WGS sequence"/>
</dbReference>
<dbReference type="SMART" id="SM01022">
    <property type="entry name" value="ASCH"/>
    <property type="match status" value="1"/>
</dbReference>
<name>A0ABY0EM82_CLOTA</name>
<protein>
    <submittedName>
        <fullName evidence="2">ASCH domain-containing protein</fullName>
    </submittedName>
</protein>
<sequence>MKVLLSIKPEYAQKIFEGEKKYEYRKSMFKRPDIDTVIVYATKPIGKVVGEFKIDKILEGSPNFIWEETKLYSGINEKEYIKYFAEKEKGFAIGIKNIIAYKDPLDLIDLNPQIKRAPQSFMYV</sequence>
<dbReference type="SUPFAM" id="SSF88697">
    <property type="entry name" value="PUA domain-like"/>
    <property type="match status" value="1"/>
</dbReference>
<proteinExistence type="predicted"/>
<gene>
    <name evidence="2" type="ORF">DP131_11340</name>
</gene>
<reference evidence="2 3" key="1">
    <citation type="submission" date="2018-06" db="EMBL/GenBank/DDBJ databases">
        <title>Genome conservation of Clostridium tetani.</title>
        <authorList>
            <person name="Bruggemann H."/>
            <person name="Popoff M.R."/>
        </authorList>
    </citation>
    <scope>NUCLEOTIDE SEQUENCE [LARGE SCALE GENOMIC DNA]</scope>
    <source>
        <strain evidence="2 3">63.05</strain>
    </source>
</reference>
<dbReference type="RefSeq" id="WP_039260969.1">
    <property type="nucleotide sequence ID" value="NZ_AP026821.1"/>
</dbReference>
<evidence type="ECO:0000313" key="2">
    <source>
        <dbReference type="EMBL" id="RXI53375.1"/>
    </source>
</evidence>
<dbReference type="InterPro" id="IPR007374">
    <property type="entry name" value="ASCH_domain"/>
</dbReference>
<comment type="caution">
    <text evidence="2">The sequence shown here is derived from an EMBL/GenBank/DDBJ whole genome shotgun (WGS) entry which is preliminary data.</text>
</comment>
<accession>A0ABY0EM82</accession>
<evidence type="ECO:0000259" key="1">
    <source>
        <dbReference type="SMART" id="SM01022"/>
    </source>
</evidence>